<proteinExistence type="predicted"/>
<accession>A0A1B6K562</accession>
<evidence type="ECO:0000259" key="2">
    <source>
        <dbReference type="PROSITE" id="PS51233"/>
    </source>
</evidence>
<evidence type="ECO:0000256" key="1">
    <source>
        <dbReference type="SAM" id="Coils"/>
    </source>
</evidence>
<protein>
    <recommendedName>
        <fullName evidence="2">VWFD domain-containing protein</fullName>
    </recommendedName>
</protein>
<sequence length="933" mass="105761">FEANGEVNVKSFDDLFIKLFIDSPALNMNKVEFEAGRQLTKSSAKTLYFRGKANEKQLSGSFTLVPKEDNLYEGSGVLNIGDGSYPLKFKLKFDVQRKDQKEMLLDMKAGKYSYYAHIMGLTDEASGLYKVETVTKYCKNDKCHNEELKLSKHKTGPMEYEITFGLQLSMSLFFMLDHPLILKGHSKRQGFEIDRILEVEYGPEKIQYHEYVQKDRAGAELTLPKRTIAVEAMFYLQDSKNNPSFKIEGNFWMDKKNAAADKTSVVLASDTTKRTDAVVLSHEAHFSTPGMKELSLKNDLTVNLKDNTIHAKFEADVFSKKNQKFVIEYKLASNKNEGTYSGNDHLHIYSKGLNIDTQLQRKASISKNGVSYIITGSYIDSKQNKREGVAQFIFDPKHSEVVLKLPEGTLYAEESTLVGHTDSLNYHMQGETYMLGYKFEEELDVKKKGPHFKYILTIIQKAENNPQFTLDIGVDLDQLAEINLKYNKKLLLGLEVALDEAHYLKSKYQYNTDVAKDYLTQEKKNIVGMLKEVSRIAKNTGAKVAEEVTDRLENCRQALPNFKSAAQHYQKELQQFKQEITSNENAKDIIDFVKNTFGTVLSQIGAILHEIYNVAEKLVSVLNDALQKITESFKATIPKLKEAYEKTSDIVLQMVDDILEYAKTVVDSVLDSIKKFEKEIEEVVDVVSDFFHEIGQMTTKALNGLSKEIKDFINVLWEQIKTLPVYSMITEKLQELKNYQIPEQYWSTYEGMVKSVVEVSPTPQLKQFVTSAAEYLEKFLKHQQFDKAQALKQLLREFADALSSLVEILDQAAEEAGSKASPGSPPRLLLPAPSVGSFVAPPGTVRFSLLNWIKSPDLPSLSEIYHTYRPRNKPTDFLPPFDASALIIGGTEFFTFDGKHYSFKGSCSYILSTDVIDRNFTLVANMEAGKLKS</sequence>
<reference evidence="3" key="1">
    <citation type="submission" date="2015-11" db="EMBL/GenBank/DDBJ databases">
        <title>De novo transcriptome assembly of four potential Pierce s Disease insect vectors from Arizona vineyards.</title>
        <authorList>
            <person name="Tassone E.E."/>
        </authorList>
    </citation>
    <scope>NUCLEOTIDE SEQUENCE</scope>
</reference>
<keyword evidence="1" id="KW-0175">Coiled coil</keyword>
<name>A0A1B6K562_9HEMI</name>
<dbReference type="AlphaFoldDB" id="A0A1B6K562"/>
<gene>
    <name evidence="3" type="ORF">g.53738</name>
</gene>
<dbReference type="PANTHER" id="PTHR37860">
    <property type="entry name" value="AGAP008810-PA"/>
    <property type="match status" value="1"/>
</dbReference>
<organism evidence="3">
    <name type="scientific">Homalodisca liturata</name>
    <dbReference type="NCBI Taxonomy" id="320908"/>
    <lineage>
        <taxon>Eukaryota</taxon>
        <taxon>Metazoa</taxon>
        <taxon>Ecdysozoa</taxon>
        <taxon>Arthropoda</taxon>
        <taxon>Hexapoda</taxon>
        <taxon>Insecta</taxon>
        <taxon>Pterygota</taxon>
        <taxon>Neoptera</taxon>
        <taxon>Paraneoptera</taxon>
        <taxon>Hemiptera</taxon>
        <taxon>Auchenorrhyncha</taxon>
        <taxon>Membracoidea</taxon>
        <taxon>Cicadellidae</taxon>
        <taxon>Cicadellinae</taxon>
        <taxon>Proconiini</taxon>
        <taxon>Homalodisca</taxon>
    </lineage>
</organism>
<dbReference type="EMBL" id="GECU01001128">
    <property type="protein sequence ID" value="JAT06579.1"/>
    <property type="molecule type" value="Transcribed_RNA"/>
</dbReference>
<feature type="non-terminal residue" evidence="3">
    <location>
        <position position="1"/>
    </location>
</feature>
<dbReference type="PANTHER" id="PTHR37860:SF1">
    <property type="match status" value="1"/>
</dbReference>
<dbReference type="Pfam" id="PF00094">
    <property type="entry name" value="VWD"/>
    <property type="match status" value="1"/>
</dbReference>
<evidence type="ECO:0000313" key="3">
    <source>
        <dbReference type="EMBL" id="JAT06579.1"/>
    </source>
</evidence>
<dbReference type="PROSITE" id="PS51233">
    <property type="entry name" value="VWFD"/>
    <property type="match status" value="1"/>
</dbReference>
<dbReference type="InterPro" id="IPR001846">
    <property type="entry name" value="VWF_type-D"/>
</dbReference>
<feature type="non-terminal residue" evidence="3">
    <location>
        <position position="933"/>
    </location>
</feature>
<dbReference type="Gene3D" id="1.20.120.20">
    <property type="entry name" value="Apolipoprotein"/>
    <property type="match status" value="1"/>
</dbReference>
<feature type="domain" description="VWFD" evidence="2">
    <location>
        <begin position="883"/>
        <end position="933"/>
    </location>
</feature>
<feature type="coiled-coil region" evidence="1">
    <location>
        <begin position="559"/>
        <end position="586"/>
    </location>
</feature>